<keyword evidence="2" id="KW-0648">Protein biosynthesis</keyword>
<dbReference type="PANTHER" id="PTHR43475">
    <property type="entry name" value="METHYLTHIORIBOSE-1-PHOSPHATE ISOMERASE"/>
    <property type="match status" value="1"/>
</dbReference>
<reference evidence="2 3" key="1">
    <citation type="submission" date="2022-06" db="EMBL/GenBank/DDBJ databases">
        <title>Halomicroarcula sp. a new haloarchaeum isolate from saline soil.</title>
        <authorList>
            <person name="Strakova D."/>
            <person name="Galisteo C."/>
            <person name="Sanchez-Porro C."/>
            <person name="Ventosa A."/>
        </authorList>
    </citation>
    <scope>NUCLEOTIDE SEQUENCE [LARGE SCALE GENOMIC DNA]</scope>
    <source>
        <strain evidence="2 3">S3CR25-11</strain>
    </source>
</reference>
<dbReference type="Pfam" id="PF01008">
    <property type="entry name" value="IF-2B"/>
    <property type="match status" value="1"/>
</dbReference>
<dbReference type="RefSeq" id="WP_310901895.1">
    <property type="nucleotide sequence ID" value="NZ_JAMQOS010000007.1"/>
</dbReference>
<dbReference type="Gene3D" id="3.40.50.10470">
    <property type="entry name" value="Translation initiation factor eif-2b, domain 2"/>
    <property type="match status" value="1"/>
</dbReference>
<dbReference type="Gene3D" id="1.20.120.420">
    <property type="entry name" value="translation initiation factor eif-2b, domain 1"/>
    <property type="match status" value="1"/>
</dbReference>
<dbReference type="InterPro" id="IPR037171">
    <property type="entry name" value="NagB/RpiA_transferase-like"/>
</dbReference>
<comment type="caution">
    <text evidence="2">The sequence shown here is derived from an EMBL/GenBank/DDBJ whole genome shotgun (WGS) entry which is preliminary data.</text>
</comment>
<dbReference type="Proteomes" id="UP001268864">
    <property type="component" value="Unassembled WGS sequence"/>
</dbReference>
<keyword evidence="2" id="KW-0396">Initiation factor</keyword>
<comment type="similarity">
    <text evidence="1">Belongs to the eIF-2B alpha/beta/delta subunits family.</text>
</comment>
<dbReference type="InterPro" id="IPR042529">
    <property type="entry name" value="IF_2B-like_C"/>
</dbReference>
<name>A0ABU2FV93_9EURY</name>
<dbReference type="SUPFAM" id="SSF100950">
    <property type="entry name" value="NagB/RpiA/CoA transferase-like"/>
    <property type="match status" value="1"/>
</dbReference>
<dbReference type="GO" id="GO:0003743">
    <property type="term" value="F:translation initiation factor activity"/>
    <property type="evidence" value="ECO:0007669"/>
    <property type="project" value="UniProtKB-KW"/>
</dbReference>
<dbReference type="InterPro" id="IPR027363">
    <property type="entry name" value="M1Pi_N"/>
</dbReference>
<evidence type="ECO:0000256" key="1">
    <source>
        <dbReference type="RuleBase" id="RU003814"/>
    </source>
</evidence>
<gene>
    <name evidence="2" type="ORF">NDI86_18835</name>
</gene>
<keyword evidence="3" id="KW-1185">Reference proteome</keyword>
<dbReference type="EMBL" id="JAMQOS010000007">
    <property type="protein sequence ID" value="MDS0284152.1"/>
    <property type="molecule type" value="Genomic_DNA"/>
</dbReference>
<dbReference type="InterPro" id="IPR000649">
    <property type="entry name" value="IF-2B-related"/>
</dbReference>
<accession>A0ABU2FV93</accession>
<protein>
    <submittedName>
        <fullName evidence="2">Translation initiation factor eIF-2B</fullName>
    </submittedName>
</protein>
<dbReference type="PANTHER" id="PTHR43475:SF2">
    <property type="entry name" value="RIBOSE 1,5-BISPHOSPHATE ISOMERASE"/>
    <property type="match status" value="1"/>
</dbReference>
<sequence>MIDETVAEIEGMQTHSSSVVATKAATALRELTDREFPTVEEYVRTLERNSRALRRANRSHASLHTTQREIVETVTDADPEDVSTAKGLTVEAIDRVVTDVESAKERAAERGAAALAEEDVLFTHDFSSTVLAAIEAAVADGETFEVYVSESRPRYLGRKMARKLGAMDGVDVTLLVDAASGHYLAEADRVVVGMDCIVDETLYNRIGTYPLAATAAREGVPMTVVGAASKFVDGAFAFENEIRSPSEVHREPADEFTVGNPAYDATPLSLLDSIVTDKETHDLSD</sequence>
<organism evidence="2 3">
    <name type="scientific">Haloarcula onubensis</name>
    <dbReference type="NCBI Taxonomy" id="2950539"/>
    <lineage>
        <taxon>Archaea</taxon>
        <taxon>Methanobacteriati</taxon>
        <taxon>Methanobacteriota</taxon>
        <taxon>Stenosarchaea group</taxon>
        <taxon>Halobacteria</taxon>
        <taxon>Halobacteriales</taxon>
        <taxon>Haloarculaceae</taxon>
        <taxon>Haloarcula</taxon>
    </lineage>
</organism>
<evidence type="ECO:0000313" key="3">
    <source>
        <dbReference type="Proteomes" id="UP001268864"/>
    </source>
</evidence>
<evidence type="ECO:0000313" key="2">
    <source>
        <dbReference type="EMBL" id="MDS0284152.1"/>
    </source>
</evidence>
<proteinExistence type="inferred from homology"/>